<dbReference type="InterPro" id="IPR013685">
    <property type="entry name" value="POTRA_FtsQ_type"/>
</dbReference>
<keyword evidence="7" id="KW-0131">Cell cycle</keyword>
<keyword evidence="6 8" id="KW-0472">Membrane</keyword>
<accession>A0A1M5SHC2</accession>
<feature type="domain" description="POTRA" evidence="9">
    <location>
        <begin position="32"/>
        <end position="100"/>
    </location>
</feature>
<dbReference type="RefSeq" id="WP_073337270.1">
    <property type="nucleotide sequence ID" value="NZ_FQXM01000004.1"/>
</dbReference>
<evidence type="ECO:0000256" key="2">
    <source>
        <dbReference type="ARBA" id="ARBA00022475"/>
    </source>
</evidence>
<feature type="transmembrane region" description="Helical" evidence="8">
    <location>
        <begin position="12"/>
        <end position="32"/>
    </location>
</feature>
<keyword evidence="11" id="KW-1185">Reference proteome</keyword>
<comment type="subcellular location">
    <subcellularLocation>
        <location evidence="1">Membrane</location>
    </subcellularLocation>
</comment>
<evidence type="ECO:0000256" key="7">
    <source>
        <dbReference type="ARBA" id="ARBA00023306"/>
    </source>
</evidence>
<dbReference type="GO" id="GO:0005886">
    <property type="term" value="C:plasma membrane"/>
    <property type="evidence" value="ECO:0007669"/>
    <property type="project" value="TreeGrafter"/>
</dbReference>
<evidence type="ECO:0000256" key="3">
    <source>
        <dbReference type="ARBA" id="ARBA00022618"/>
    </source>
</evidence>
<evidence type="ECO:0000313" key="11">
    <source>
        <dbReference type="Proteomes" id="UP000184447"/>
    </source>
</evidence>
<keyword evidence="3 10" id="KW-0132">Cell division</keyword>
<gene>
    <name evidence="10" type="ORF">SAMN02745207_00942</name>
</gene>
<dbReference type="InterPro" id="IPR005548">
    <property type="entry name" value="Cell_div_FtsQ/DivIB_C"/>
</dbReference>
<evidence type="ECO:0000256" key="5">
    <source>
        <dbReference type="ARBA" id="ARBA00022989"/>
    </source>
</evidence>
<sequence>MSKKKKNKLNKILFFIFLISIVALLLANLPIFSVKKIQVINNKSLKSEKILELSQVKLGTNIFFIKSKNIEQKILSEPEIEEVKINRKLPNTLVLDIKERKYVFYIFSNGSYYLLDNEGFVFDKKETLEDNNLIELKGLEYEKLKEGESIEILDSRKMILISSLTDLMRALNSNVSYPTTIDITDLYDIKVYFNSMEVRIGNIENLKDKFNIGINILNEKDLADKKGYIEVNYGGNPVFYIEN</sequence>
<dbReference type="PANTHER" id="PTHR37820:SF1">
    <property type="entry name" value="CELL DIVISION PROTEIN FTSQ"/>
    <property type="match status" value="1"/>
</dbReference>
<reference evidence="10 11" key="1">
    <citation type="submission" date="2016-11" db="EMBL/GenBank/DDBJ databases">
        <authorList>
            <person name="Jaros S."/>
            <person name="Januszkiewicz K."/>
            <person name="Wedrychowicz H."/>
        </authorList>
    </citation>
    <scope>NUCLEOTIDE SEQUENCE [LARGE SCALE GENOMIC DNA]</scope>
    <source>
        <strain evidence="10 11">DSM 8605</strain>
    </source>
</reference>
<keyword evidence="5 8" id="KW-1133">Transmembrane helix</keyword>
<dbReference type="AlphaFoldDB" id="A0A1M5SHC2"/>
<dbReference type="Pfam" id="PF08478">
    <property type="entry name" value="POTRA_1"/>
    <property type="match status" value="1"/>
</dbReference>
<keyword evidence="4 8" id="KW-0812">Transmembrane</keyword>
<dbReference type="EMBL" id="FQXM01000004">
    <property type="protein sequence ID" value="SHH37992.1"/>
    <property type="molecule type" value="Genomic_DNA"/>
</dbReference>
<dbReference type="OrthoDB" id="1953902at2"/>
<dbReference type="STRING" id="1121316.SAMN02745207_00942"/>
<evidence type="ECO:0000313" key="10">
    <source>
        <dbReference type="EMBL" id="SHH37992.1"/>
    </source>
</evidence>
<dbReference type="GO" id="GO:0051301">
    <property type="term" value="P:cell division"/>
    <property type="evidence" value="ECO:0007669"/>
    <property type="project" value="UniProtKB-KW"/>
</dbReference>
<organism evidence="10 11">
    <name type="scientific">Clostridium grantii DSM 8605</name>
    <dbReference type="NCBI Taxonomy" id="1121316"/>
    <lineage>
        <taxon>Bacteria</taxon>
        <taxon>Bacillati</taxon>
        <taxon>Bacillota</taxon>
        <taxon>Clostridia</taxon>
        <taxon>Eubacteriales</taxon>
        <taxon>Clostridiaceae</taxon>
        <taxon>Clostridium</taxon>
    </lineage>
</organism>
<evidence type="ECO:0000256" key="8">
    <source>
        <dbReference type="SAM" id="Phobius"/>
    </source>
</evidence>
<dbReference type="InterPro" id="IPR034746">
    <property type="entry name" value="POTRA"/>
</dbReference>
<dbReference type="Gene3D" id="3.10.20.310">
    <property type="entry name" value="membrane protein fhac"/>
    <property type="match status" value="1"/>
</dbReference>
<dbReference type="Pfam" id="PF03799">
    <property type="entry name" value="FtsQ_DivIB_C"/>
    <property type="match status" value="1"/>
</dbReference>
<dbReference type="PANTHER" id="PTHR37820">
    <property type="entry name" value="CELL DIVISION PROTEIN DIVIB"/>
    <property type="match status" value="1"/>
</dbReference>
<keyword evidence="2" id="KW-1003">Cell membrane</keyword>
<dbReference type="Proteomes" id="UP000184447">
    <property type="component" value="Unassembled WGS sequence"/>
</dbReference>
<dbReference type="PROSITE" id="PS51779">
    <property type="entry name" value="POTRA"/>
    <property type="match status" value="1"/>
</dbReference>
<evidence type="ECO:0000256" key="1">
    <source>
        <dbReference type="ARBA" id="ARBA00004370"/>
    </source>
</evidence>
<evidence type="ECO:0000256" key="4">
    <source>
        <dbReference type="ARBA" id="ARBA00022692"/>
    </source>
</evidence>
<protein>
    <submittedName>
        <fullName evidence="10">Cell division protein FtsQ</fullName>
    </submittedName>
</protein>
<dbReference type="InterPro" id="IPR050487">
    <property type="entry name" value="FtsQ_DivIB"/>
</dbReference>
<evidence type="ECO:0000256" key="6">
    <source>
        <dbReference type="ARBA" id="ARBA00023136"/>
    </source>
</evidence>
<evidence type="ECO:0000259" key="9">
    <source>
        <dbReference type="PROSITE" id="PS51779"/>
    </source>
</evidence>
<name>A0A1M5SHC2_9CLOT</name>
<proteinExistence type="predicted"/>